<dbReference type="CDD" id="cd00305">
    <property type="entry name" value="Cu-Zn_Superoxide_Dismutase"/>
    <property type="match status" value="1"/>
</dbReference>
<comment type="similarity">
    <text evidence="7">Belongs to the Cu-Zn superoxide dismutase family.</text>
</comment>
<evidence type="ECO:0000256" key="4">
    <source>
        <dbReference type="ARBA" id="ARBA00020928"/>
    </source>
</evidence>
<keyword evidence="6" id="KW-1015">Disulfide bond</keyword>
<organism evidence="10">
    <name type="scientific">Fusarium oxysporum f. sp. vasinfectum 25433</name>
    <dbReference type="NCBI Taxonomy" id="1089449"/>
    <lineage>
        <taxon>Eukaryota</taxon>
        <taxon>Fungi</taxon>
        <taxon>Dikarya</taxon>
        <taxon>Ascomycota</taxon>
        <taxon>Pezizomycotina</taxon>
        <taxon>Sordariomycetes</taxon>
        <taxon>Hypocreomycetidae</taxon>
        <taxon>Hypocreales</taxon>
        <taxon>Nectriaceae</taxon>
        <taxon>Fusarium</taxon>
        <taxon>Fusarium oxysporum species complex</taxon>
    </lineage>
</organism>
<feature type="domain" description="Superoxide dismutase copper/zinc binding" evidence="9">
    <location>
        <begin position="38"/>
        <end position="173"/>
    </location>
</feature>
<dbReference type="InterPro" id="IPR036423">
    <property type="entry name" value="SOD-like_Cu/Zn_dom_sf"/>
</dbReference>
<comment type="subcellular location">
    <subcellularLocation>
        <location evidence="2">Cytoplasm</location>
    </subcellularLocation>
</comment>
<dbReference type="EC" id="1.15.1.1" evidence="7"/>
<comment type="subunit">
    <text evidence="3">Homodimer.</text>
</comment>
<feature type="region of interest" description="Disordered" evidence="8">
    <location>
        <begin position="148"/>
        <end position="168"/>
    </location>
</feature>
<dbReference type="OrthoDB" id="2015551at2759"/>
<evidence type="ECO:0000259" key="9">
    <source>
        <dbReference type="Pfam" id="PF00080"/>
    </source>
</evidence>
<dbReference type="SUPFAM" id="SSF49329">
    <property type="entry name" value="Cu,Zn superoxide dismutase-like"/>
    <property type="match status" value="1"/>
</dbReference>
<accession>X0L1B9</accession>
<evidence type="ECO:0000256" key="7">
    <source>
        <dbReference type="RuleBase" id="RU000393"/>
    </source>
</evidence>
<comment type="cofactor">
    <cofactor evidence="7">
        <name>Cu cation</name>
        <dbReference type="ChEBI" id="CHEBI:23378"/>
    </cofactor>
    <text evidence="7">Binds 1 copper ion per subunit.</text>
</comment>
<gene>
    <name evidence="10" type="ORF">FOTG_16882</name>
</gene>
<keyword evidence="7" id="KW-0479">Metal-binding</keyword>
<protein>
    <recommendedName>
        <fullName evidence="4 7">Superoxide dismutase [Cu-Zn]</fullName>
        <ecNumber evidence="7">1.15.1.1</ecNumber>
    </recommendedName>
</protein>
<dbReference type="GO" id="GO:0005737">
    <property type="term" value="C:cytoplasm"/>
    <property type="evidence" value="ECO:0007669"/>
    <property type="project" value="UniProtKB-SubCell"/>
</dbReference>
<dbReference type="AlphaFoldDB" id="X0L1B9"/>
<dbReference type="EMBL" id="JH658046">
    <property type="protein sequence ID" value="EXM14736.1"/>
    <property type="molecule type" value="Genomic_DNA"/>
</dbReference>
<dbReference type="GO" id="GO:0004784">
    <property type="term" value="F:superoxide dismutase activity"/>
    <property type="evidence" value="ECO:0007669"/>
    <property type="project" value="UniProtKB-EC"/>
</dbReference>
<comment type="catalytic activity">
    <reaction evidence="7">
        <text>2 superoxide + 2 H(+) = H2O2 + O2</text>
        <dbReference type="Rhea" id="RHEA:20696"/>
        <dbReference type="ChEBI" id="CHEBI:15378"/>
        <dbReference type="ChEBI" id="CHEBI:15379"/>
        <dbReference type="ChEBI" id="CHEBI:16240"/>
        <dbReference type="ChEBI" id="CHEBI:18421"/>
        <dbReference type="EC" id="1.15.1.1"/>
    </reaction>
</comment>
<evidence type="ECO:0000256" key="8">
    <source>
        <dbReference type="SAM" id="MobiDB-lite"/>
    </source>
</evidence>
<dbReference type="Proteomes" id="UP000030701">
    <property type="component" value="Unassembled WGS sequence"/>
</dbReference>
<reference evidence="10" key="1">
    <citation type="submission" date="2011-11" db="EMBL/GenBank/DDBJ databases">
        <title>The Genome Sequence of Fusarium oxysporum Cotton.</title>
        <authorList>
            <consortium name="The Broad Institute Genome Sequencing Platform"/>
            <person name="Ma L.-J."/>
            <person name="Gale L.R."/>
            <person name="Schwartz D.C."/>
            <person name="Zhou S."/>
            <person name="Corby-Kistler H."/>
            <person name="Young S.K."/>
            <person name="Zeng Q."/>
            <person name="Gargeya S."/>
            <person name="Fitzgerald M."/>
            <person name="Haas B."/>
            <person name="Abouelleil A."/>
            <person name="Alvarado L."/>
            <person name="Arachchi H.M."/>
            <person name="Berlin A."/>
            <person name="Brown A."/>
            <person name="Chapman S.B."/>
            <person name="Chen Z."/>
            <person name="Dunbar C."/>
            <person name="Freedman E."/>
            <person name="Gearin G."/>
            <person name="Goldberg J."/>
            <person name="Griggs A."/>
            <person name="Gujja S."/>
            <person name="Heiman D."/>
            <person name="Howarth C."/>
            <person name="Larson L."/>
            <person name="Lui A."/>
            <person name="MacDonald P.J.P."/>
            <person name="Montmayeur A."/>
            <person name="Murphy C."/>
            <person name="Neiman D."/>
            <person name="Pearson M."/>
            <person name="Priest M."/>
            <person name="Roberts A."/>
            <person name="Saif S."/>
            <person name="Shea T."/>
            <person name="Shenoy N."/>
            <person name="Sisk P."/>
            <person name="Stolte C."/>
            <person name="Sykes S."/>
            <person name="Wortman J."/>
            <person name="Nusbaum C."/>
            <person name="Birren B."/>
        </authorList>
    </citation>
    <scope>NUCLEOTIDE SEQUENCE [LARGE SCALE GENOMIC DNA]</scope>
    <source>
        <strain evidence="10">25433</strain>
    </source>
</reference>
<dbReference type="HOGENOM" id="CLU_056632_4_1_1"/>
<dbReference type="InterPro" id="IPR018152">
    <property type="entry name" value="SOD_Cu/Zn_BS"/>
</dbReference>
<evidence type="ECO:0000256" key="1">
    <source>
        <dbReference type="ARBA" id="ARBA00003917"/>
    </source>
</evidence>
<dbReference type="GO" id="GO:0005507">
    <property type="term" value="F:copper ion binding"/>
    <property type="evidence" value="ECO:0007669"/>
    <property type="project" value="InterPro"/>
</dbReference>
<evidence type="ECO:0000256" key="6">
    <source>
        <dbReference type="ARBA" id="ARBA00023157"/>
    </source>
</evidence>
<proteinExistence type="inferred from homology"/>
<evidence type="ECO:0000256" key="5">
    <source>
        <dbReference type="ARBA" id="ARBA00022490"/>
    </source>
</evidence>
<keyword evidence="5" id="KW-0963">Cytoplasm</keyword>
<dbReference type="PANTHER" id="PTHR10003">
    <property type="entry name" value="SUPEROXIDE DISMUTASE CU-ZN -RELATED"/>
    <property type="match status" value="1"/>
</dbReference>
<dbReference type="Pfam" id="PF00080">
    <property type="entry name" value="Sod_Cu"/>
    <property type="match status" value="1"/>
</dbReference>
<evidence type="ECO:0000256" key="2">
    <source>
        <dbReference type="ARBA" id="ARBA00004496"/>
    </source>
</evidence>
<name>X0L1B9_FUSOX</name>
<keyword evidence="7" id="KW-0186">Copper</keyword>
<keyword evidence="7" id="KW-0560">Oxidoreductase</keyword>
<evidence type="ECO:0000313" key="10">
    <source>
        <dbReference type="EMBL" id="EXM14736.1"/>
    </source>
</evidence>
<dbReference type="InterPro" id="IPR024134">
    <property type="entry name" value="SOD_Cu/Zn_/chaperone"/>
</dbReference>
<evidence type="ECO:0000256" key="3">
    <source>
        <dbReference type="ARBA" id="ARBA00011738"/>
    </source>
</evidence>
<dbReference type="PROSITE" id="PS00087">
    <property type="entry name" value="SOD_CU_ZN_1"/>
    <property type="match status" value="1"/>
</dbReference>
<dbReference type="PRINTS" id="PR00068">
    <property type="entry name" value="CUZNDISMTASE"/>
</dbReference>
<sequence length="200" mass="21380">MVKASKWIEVSHNNSSVQMTKTALWRAVATVRGDSTVFGTITFEQFDESSPTNISWNIRGNDANSLRAFHIHEFGDNTNGCTSAGLHFNPFGRTHGSPSHHERHVGDLGNFQTDSSGTSIGTMTDHLVKLISPESVIGRTIVIHSGTDDLGQGPNKKSKVTGNAGGRPACGMIGISSSGSSNPRPRRPVETAMIVTTSHL</sequence>
<dbReference type="Gene3D" id="2.60.40.200">
    <property type="entry name" value="Superoxide dismutase, copper/zinc binding domain"/>
    <property type="match status" value="1"/>
</dbReference>
<dbReference type="InterPro" id="IPR001424">
    <property type="entry name" value="SOD_Cu_Zn_dom"/>
</dbReference>
<comment type="function">
    <text evidence="1 7">Destroys radicals which are normally produced within the cells and which are toxic to biological systems.</text>
</comment>
<dbReference type="PROSITE" id="PS00332">
    <property type="entry name" value="SOD_CU_ZN_2"/>
    <property type="match status" value="1"/>
</dbReference>
<reference evidence="10" key="2">
    <citation type="submission" date="2012-05" db="EMBL/GenBank/DDBJ databases">
        <title>The Genome Annotation of Fusarium oxysporum Cotton.</title>
        <authorList>
            <consortium name="The Broad Institute Genomics Platform"/>
            <person name="Ma L.-J."/>
            <person name="Corby-Kistler H."/>
            <person name="Broz K."/>
            <person name="Gale L.R."/>
            <person name="Jonkers W."/>
            <person name="O'Donnell K."/>
            <person name="Ploetz R."/>
            <person name="Steinberg C."/>
            <person name="Schwartz D.C."/>
            <person name="VanEtten H."/>
            <person name="Zhou S."/>
            <person name="Young S.K."/>
            <person name="Zeng Q."/>
            <person name="Gargeya S."/>
            <person name="Fitzgerald M."/>
            <person name="Abouelleil A."/>
            <person name="Alvarado L."/>
            <person name="Chapman S.B."/>
            <person name="Gainer-Dewar J."/>
            <person name="Goldberg J."/>
            <person name="Griggs A."/>
            <person name="Gujja S."/>
            <person name="Hansen M."/>
            <person name="Howarth C."/>
            <person name="Imamovic A."/>
            <person name="Ireland A."/>
            <person name="Larimer J."/>
            <person name="McCowan C."/>
            <person name="Murphy C."/>
            <person name="Pearson M."/>
            <person name="Poon T.W."/>
            <person name="Priest M."/>
            <person name="Roberts A."/>
            <person name="Saif S."/>
            <person name="Shea T."/>
            <person name="Sykes S."/>
            <person name="Wortman J."/>
            <person name="Nusbaum C."/>
            <person name="Birren B."/>
        </authorList>
    </citation>
    <scope>NUCLEOTIDE SEQUENCE</scope>
    <source>
        <strain evidence="10">25433</strain>
    </source>
</reference>
<keyword evidence="7" id="KW-0862">Zinc</keyword>
<comment type="cofactor">
    <cofactor evidence="7">
        <name>Zn(2+)</name>
        <dbReference type="ChEBI" id="CHEBI:29105"/>
    </cofactor>
    <text evidence="7">Binds 1 zinc ion per subunit.</text>
</comment>